<protein>
    <submittedName>
        <fullName evidence="2">Uncharacterized protein</fullName>
    </submittedName>
</protein>
<dbReference type="AlphaFoldDB" id="A0ABD1GI42"/>
<feature type="transmembrane region" description="Helical" evidence="1">
    <location>
        <begin position="53"/>
        <end position="71"/>
    </location>
</feature>
<keyword evidence="1" id="KW-0812">Transmembrane</keyword>
<evidence type="ECO:0000256" key="1">
    <source>
        <dbReference type="SAM" id="Phobius"/>
    </source>
</evidence>
<dbReference type="EMBL" id="JBEAFC010000008">
    <property type="protein sequence ID" value="KAL1543659.1"/>
    <property type="molecule type" value="Genomic_DNA"/>
</dbReference>
<keyword evidence="3" id="KW-1185">Reference proteome</keyword>
<evidence type="ECO:0000313" key="2">
    <source>
        <dbReference type="EMBL" id="KAL1543659.1"/>
    </source>
</evidence>
<proteinExistence type="predicted"/>
<keyword evidence="1" id="KW-1133">Transmembrane helix</keyword>
<gene>
    <name evidence="2" type="ORF">AAHA92_20601</name>
</gene>
<dbReference type="Proteomes" id="UP001567538">
    <property type="component" value="Unassembled WGS sequence"/>
</dbReference>
<comment type="caution">
    <text evidence="2">The sequence shown here is derived from an EMBL/GenBank/DDBJ whole genome shotgun (WGS) entry which is preliminary data.</text>
</comment>
<organism evidence="2 3">
    <name type="scientific">Salvia divinorum</name>
    <name type="common">Maria pastora</name>
    <name type="synonym">Diviner's sage</name>
    <dbReference type="NCBI Taxonomy" id="28513"/>
    <lineage>
        <taxon>Eukaryota</taxon>
        <taxon>Viridiplantae</taxon>
        <taxon>Streptophyta</taxon>
        <taxon>Embryophyta</taxon>
        <taxon>Tracheophyta</taxon>
        <taxon>Spermatophyta</taxon>
        <taxon>Magnoliopsida</taxon>
        <taxon>eudicotyledons</taxon>
        <taxon>Gunneridae</taxon>
        <taxon>Pentapetalae</taxon>
        <taxon>asterids</taxon>
        <taxon>lamiids</taxon>
        <taxon>Lamiales</taxon>
        <taxon>Lamiaceae</taxon>
        <taxon>Nepetoideae</taxon>
        <taxon>Mentheae</taxon>
        <taxon>Salviinae</taxon>
        <taxon>Salvia</taxon>
        <taxon>Salvia subgen. Calosphace</taxon>
    </lineage>
</organism>
<reference evidence="2 3" key="1">
    <citation type="submission" date="2024-06" db="EMBL/GenBank/DDBJ databases">
        <title>A chromosome level genome sequence of Diviner's sage (Salvia divinorum).</title>
        <authorList>
            <person name="Ford S.A."/>
            <person name="Ro D.-K."/>
            <person name="Ness R.W."/>
            <person name="Phillips M.A."/>
        </authorList>
    </citation>
    <scope>NUCLEOTIDE SEQUENCE [LARGE SCALE GENOMIC DNA]</scope>
    <source>
        <strain evidence="2">SAF-2024a</strain>
        <tissue evidence="2">Leaf</tissue>
    </source>
</reference>
<sequence length="74" mass="8226">MACPIHQFPAYMLAIRFLMQVGLAVSQYLVSWFNGTKSSGSEGPPGTLFNQERLVILILSAYPIILLTPHIPCY</sequence>
<feature type="transmembrane region" description="Helical" evidence="1">
    <location>
        <begin position="12"/>
        <end position="33"/>
    </location>
</feature>
<keyword evidence="1" id="KW-0472">Membrane</keyword>
<accession>A0ABD1GI42</accession>
<name>A0ABD1GI42_SALDI</name>
<evidence type="ECO:0000313" key="3">
    <source>
        <dbReference type="Proteomes" id="UP001567538"/>
    </source>
</evidence>